<accession>A0A3B4T4A1</accession>
<evidence type="ECO:0000256" key="4">
    <source>
        <dbReference type="ARBA" id="ARBA00022692"/>
    </source>
</evidence>
<comment type="similarity">
    <text evidence="2">Belongs to the SAM50/omp85 family.</text>
</comment>
<evidence type="ECO:0000256" key="1">
    <source>
        <dbReference type="ARBA" id="ARBA00004374"/>
    </source>
</evidence>
<dbReference type="PROSITE" id="PS51779">
    <property type="entry name" value="POTRA"/>
    <property type="match status" value="1"/>
</dbReference>
<evidence type="ECO:0000259" key="8">
    <source>
        <dbReference type="PROSITE" id="PS51779"/>
    </source>
</evidence>
<comment type="subcellular location">
    <subcellularLocation>
        <location evidence="1">Mitochondrion outer membrane</location>
        <topology evidence="1">Multi-pass membrane protein</topology>
    </subcellularLocation>
</comment>
<dbReference type="GeneTree" id="ENSGT00390000011355"/>
<dbReference type="GO" id="GO:0045040">
    <property type="term" value="P:protein insertion into mitochondrial outer membrane"/>
    <property type="evidence" value="ECO:0007669"/>
    <property type="project" value="TreeGrafter"/>
</dbReference>
<keyword evidence="6" id="KW-0496">Mitochondrion</keyword>
<feature type="domain" description="POTRA" evidence="8">
    <location>
        <begin position="45"/>
        <end position="125"/>
    </location>
</feature>
<reference evidence="9" key="2">
    <citation type="submission" date="2025-09" db="UniProtKB">
        <authorList>
            <consortium name="Ensembl"/>
        </authorList>
    </citation>
    <scope>IDENTIFICATION</scope>
</reference>
<evidence type="ECO:0000256" key="7">
    <source>
        <dbReference type="ARBA" id="ARBA00023136"/>
    </source>
</evidence>
<dbReference type="GO" id="GO:0005741">
    <property type="term" value="C:mitochondrial outer membrane"/>
    <property type="evidence" value="ECO:0007669"/>
    <property type="project" value="UniProtKB-SubCell"/>
</dbReference>
<keyword evidence="7" id="KW-0472">Membrane</keyword>
<dbReference type="Ensembl" id="ENSSDUT00000000950.1">
    <property type="protein sequence ID" value="ENSSDUP00000000905.1"/>
    <property type="gene ID" value="ENSSDUG00000000669.1"/>
</dbReference>
<dbReference type="Gene3D" id="2.40.160.50">
    <property type="entry name" value="membrane protein fhac: a member of the omp85/tpsb transporter family"/>
    <property type="match status" value="1"/>
</dbReference>
<dbReference type="Gene3D" id="3.10.20.310">
    <property type="entry name" value="membrane protein fhac"/>
    <property type="match status" value="1"/>
</dbReference>
<dbReference type="FunFam" id="2.40.160.50:FF:000002">
    <property type="entry name" value="sorting and assembly machinery component 50 homolog"/>
    <property type="match status" value="1"/>
</dbReference>
<evidence type="ECO:0000256" key="3">
    <source>
        <dbReference type="ARBA" id="ARBA00022452"/>
    </source>
</evidence>
<dbReference type="AlphaFoldDB" id="A0A3B4T4A1"/>
<keyword evidence="3" id="KW-1134">Transmembrane beta strand</keyword>
<keyword evidence="5" id="KW-1000">Mitochondrion outer membrane</keyword>
<dbReference type="GO" id="GO:0033108">
    <property type="term" value="P:mitochondrial respiratory chain complex assembly"/>
    <property type="evidence" value="ECO:0007669"/>
    <property type="project" value="TreeGrafter"/>
</dbReference>
<dbReference type="InterPro" id="IPR000184">
    <property type="entry name" value="Bac_surfAg_D15"/>
</dbReference>
<sequence length="450" mass="50132">MGTVHARSLDPLPMRGPELGVQADDIEALDIEQEPKQEVLENKDVVVQRVHIDGLGRTKEDLLTYEIAEVFRARNLIDVMRKSHEARQKLLRLGIFRKVEVVIDTSRGEDALPNGLDVTFEVTELRRMTGSYNTMVGNNEGSMVLGLKLPNVFGRAEKLTFQFSYGTKETSYDMNNFTPFPWSSLRETDRGVSAELSFPVWKTNQTLKWEGVWRELGCLARTASFAVREESGHSLKSSLSHAMVIDTRNSSILPKKGGLFKIHQELAGYTGGDASFLKEDFEIQLNRSLFWDSVLSASLWGGLLLPIGDKPTSIADRFYLGGPTSIRGFSMYSMGPQSEGDYLGGEAYWAGGLHLYTPLPFRPGRGGFGDLFRTHFFLNAGNLCNLNYGEGPQAHLKKLAECIRWSYGLGIVLRLGNIARLELNYCIPMGVQSGDRICDGVQFGAGIRFL</sequence>
<evidence type="ECO:0000256" key="6">
    <source>
        <dbReference type="ARBA" id="ARBA00023128"/>
    </source>
</evidence>
<keyword evidence="10" id="KW-1185">Reference proteome</keyword>
<evidence type="ECO:0000313" key="10">
    <source>
        <dbReference type="Proteomes" id="UP000261420"/>
    </source>
</evidence>
<dbReference type="InterPro" id="IPR039910">
    <property type="entry name" value="D15-like"/>
</dbReference>
<organism evidence="9 10">
    <name type="scientific">Seriola dumerili</name>
    <name type="common">Greater amberjack</name>
    <name type="synonym">Caranx dumerili</name>
    <dbReference type="NCBI Taxonomy" id="41447"/>
    <lineage>
        <taxon>Eukaryota</taxon>
        <taxon>Metazoa</taxon>
        <taxon>Chordata</taxon>
        <taxon>Craniata</taxon>
        <taxon>Vertebrata</taxon>
        <taxon>Euteleostomi</taxon>
        <taxon>Actinopterygii</taxon>
        <taxon>Neopterygii</taxon>
        <taxon>Teleostei</taxon>
        <taxon>Neoteleostei</taxon>
        <taxon>Acanthomorphata</taxon>
        <taxon>Carangaria</taxon>
        <taxon>Carangiformes</taxon>
        <taxon>Carangidae</taxon>
        <taxon>Seriola</taxon>
    </lineage>
</organism>
<dbReference type="PANTHER" id="PTHR12815">
    <property type="entry name" value="SORTING AND ASSEMBLY MACHINERY SAMM50 PROTEIN FAMILY MEMBER"/>
    <property type="match status" value="1"/>
</dbReference>
<dbReference type="PANTHER" id="PTHR12815:SF18">
    <property type="entry name" value="SORTING AND ASSEMBLY MACHINERY COMPONENT 50 HOMOLOG"/>
    <property type="match status" value="1"/>
</dbReference>
<dbReference type="Proteomes" id="UP000261420">
    <property type="component" value="Unplaced"/>
</dbReference>
<dbReference type="Pfam" id="PF01103">
    <property type="entry name" value="Omp85"/>
    <property type="match status" value="1"/>
</dbReference>
<protein>
    <submittedName>
        <fullName evidence="9">SAMM50 sorting and assembly machinery component</fullName>
    </submittedName>
</protein>
<name>A0A3B4T4A1_SERDU</name>
<evidence type="ECO:0000256" key="5">
    <source>
        <dbReference type="ARBA" id="ARBA00022787"/>
    </source>
</evidence>
<dbReference type="FunFam" id="3.10.20.310:FF:000010">
    <property type="entry name" value="sorting and assembly machinery component 50 homolog"/>
    <property type="match status" value="1"/>
</dbReference>
<reference evidence="9" key="1">
    <citation type="submission" date="2025-08" db="UniProtKB">
        <authorList>
            <consortium name="Ensembl"/>
        </authorList>
    </citation>
    <scope>IDENTIFICATION</scope>
</reference>
<keyword evidence="4" id="KW-0812">Transmembrane</keyword>
<dbReference type="InterPro" id="IPR034746">
    <property type="entry name" value="POTRA"/>
</dbReference>
<evidence type="ECO:0000256" key="2">
    <source>
        <dbReference type="ARBA" id="ARBA00010913"/>
    </source>
</evidence>
<evidence type="ECO:0000313" key="9">
    <source>
        <dbReference type="Ensembl" id="ENSSDUP00000000905.1"/>
    </source>
</evidence>
<proteinExistence type="inferred from homology"/>